<dbReference type="Proteomes" id="UP000593566">
    <property type="component" value="Unassembled WGS sequence"/>
</dbReference>
<gene>
    <name evidence="2" type="ORF">HO133_007475</name>
</gene>
<organism evidence="2 3">
    <name type="scientific">Letharia lupina</name>
    <dbReference type="NCBI Taxonomy" id="560253"/>
    <lineage>
        <taxon>Eukaryota</taxon>
        <taxon>Fungi</taxon>
        <taxon>Dikarya</taxon>
        <taxon>Ascomycota</taxon>
        <taxon>Pezizomycotina</taxon>
        <taxon>Lecanoromycetes</taxon>
        <taxon>OSLEUM clade</taxon>
        <taxon>Lecanoromycetidae</taxon>
        <taxon>Lecanorales</taxon>
        <taxon>Lecanorineae</taxon>
        <taxon>Parmeliaceae</taxon>
        <taxon>Letharia</taxon>
    </lineage>
</organism>
<sequence length="195" mass="21835">MLRTGMDQLRNEFRQQPSQILPSVEHPQLQRATQPVTRPAAQSTLPILSDQPITQSKQEEETLQQANAENTAEKSSGNKATFVKNTAQLSEIPRHMLSTTPRQVTTQQAENDTTIWPAISAYLGNITLWYITAMTTQEEDLLRRSQPSHDSQLGHCRRKIGFAAAGELVGFTLLIGPASPFLSDIQKIMYVYFLP</sequence>
<accession>A0A8H6FIU8</accession>
<feature type="compositionally biased region" description="Polar residues" evidence="1">
    <location>
        <begin position="30"/>
        <end position="56"/>
    </location>
</feature>
<evidence type="ECO:0000313" key="3">
    <source>
        <dbReference type="Proteomes" id="UP000593566"/>
    </source>
</evidence>
<dbReference type="AlphaFoldDB" id="A0A8H6FIU8"/>
<proteinExistence type="predicted"/>
<dbReference type="RefSeq" id="XP_037157001.1">
    <property type="nucleotide sequence ID" value="XM_037298366.1"/>
</dbReference>
<keyword evidence="3" id="KW-1185">Reference proteome</keyword>
<comment type="caution">
    <text evidence="2">The sequence shown here is derived from an EMBL/GenBank/DDBJ whole genome shotgun (WGS) entry which is preliminary data.</text>
</comment>
<dbReference type="GeneID" id="59335874"/>
<evidence type="ECO:0000256" key="1">
    <source>
        <dbReference type="SAM" id="MobiDB-lite"/>
    </source>
</evidence>
<name>A0A8H6FIU8_9LECA</name>
<reference evidence="2 3" key="1">
    <citation type="journal article" date="2020" name="Genomics">
        <title>Complete, high-quality genomes from long-read metagenomic sequencing of two wolf lichen thalli reveals enigmatic genome architecture.</title>
        <authorList>
            <person name="McKenzie S.K."/>
            <person name="Walston R.F."/>
            <person name="Allen J.L."/>
        </authorList>
    </citation>
    <scope>NUCLEOTIDE SEQUENCE [LARGE SCALE GENOMIC DNA]</scope>
    <source>
        <strain evidence="2">WasteWater1</strain>
    </source>
</reference>
<protein>
    <submittedName>
        <fullName evidence="2">Uncharacterized protein</fullName>
    </submittedName>
</protein>
<evidence type="ECO:0000313" key="2">
    <source>
        <dbReference type="EMBL" id="KAF6229359.1"/>
    </source>
</evidence>
<feature type="region of interest" description="Disordered" evidence="1">
    <location>
        <begin position="14"/>
        <end position="56"/>
    </location>
</feature>
<dbReference type="EMBL" id="JACCJB010000003">
    <property type="protein sequence ID" value="KAF6229359.1"/>
    <property type="molecule type" value="Genomic_DNA"/>
</dbReference>